<keyword evidence="1 10" id="KW-1003">Cell membrane</keyword>
<dbReference type="EMBL" id="UGPW01000001">
    <property type="protein sequence ID" value="STY86747.1"/>
    <property type="molecule type" value="Genomic_DNA"/>
</dbReference>
<feature type="binding site" evidence="10">
    <location>
        <position position="189"/>
    </location>
    <ligand>
        <name>substrate</name>
    </ligand>
</feature>
<dbReference type="NCBIfam" id="NF003743">
    <property type="entry name" value="PRK05340.1"/>
    <property type="match status" value="1"/>
</dbReference>
<evidence type="ECO:0000259" key="11">
    <source>
        <dbReference type="Pfam" id="PF00149"/>
    </source>
</evidence>
<keyword evidence="2 10" id="KW-0444">Lipid biosynthesis</keyword>
<feature type="binding site" evidence="10">
    <location>
        <position position="218"/>
    </location>
    <ligand>
        <name>substrate</name>
    </ligand>
</feature>
<evidence type="ECO:0000256" key="5">
    <source>
        <dbReference type="ARBA" id="ARBA00022723"/>
    </source>
</evidence>
<comment type="subcellular location">
    <subcellularLocation>
        <location evidence="10">Cell inner membrane</location>
        <topology evidence="10">Peripheral membrane protein</topology>
        <orientation evidence="10">Cytoplasmic side</orientation>
    </subcellularLocation>
</comment>
<dbReference type="RefSeq" id="WP_063513789.1">
    <property type="nucleotide sequence ID" value="NZ_CP011158.1"/>
</dbReference>
<dbReference type="GO" id="GO:0008758">
    <property type="term" value="F:UDP-2,3-diacylglucosamine hydrolase activity"/>
    <property type="evidence" value="ECO:0007669"/>
    <property type="project" value="UniProtKB-UniRule"/>
</dbReference>
<keyword evidence="8 10" id="KW-0472">Membrane</keyword>
<evidence type="ECO:0000256" key="9">
    <source>
        <dbReference type="ARBA" id="ARBA00023211"/>
    </source>
</evidence>
<keyword evidence="3 10" id="KW-0997">Cell inner membrane</keyword>
<keyword evidence="7 10" id="KW-0443">Lipid metabolism</keyword>
<dbReference type="InterPro" id="IPR043461">
    <property type="entry name" value="LpxH-like"/>
</dbReference>
<dbReference type="Pfam" id="PF00149">
    <property type="entry name" value="Metallophos"/>
    <property type="match status" value="1"/>
</dbReference>
<feature type="binding site" evidence="10">
    <location>
        <position position="218"/>
    </location>
    <ligand>
        <name>Mn(2+)</name>
        <dbReference type="ChEBI" id="CHEBI:29035"/>
        <label>2</label>
    </ligand>
</feature>
<evidence type="ECO:0000256" key="3">
    <source>
        <dbReference type="ARBA" id="ARBA00022519"/>
    </source>
</evidence>
<organism evidence="12 13">
    <name type="scientific">Moraxella ovis</name>
    <dbReference type="NCBI Taxonomy" id="29433"/>
    <lineage>
        <taxon>Bacteria</taxon>
        <taxon>Pseudomonadati</taxon>
        <taxon>Pseudomonadota</taxon>
        <taxon>Gammaproteobacteria</taxon>
        <taxon>Moraxellales</taxon>
        <taxon>Moraxellaceae</taxon>
        <taxon>Moraxella</taxon>
    </lineage>
</organism>
<comment type="catalytic activity">
    <reaction evidence="10">
        <text>UDP-2-N,3-O-bis[(3R)-3-hydroxytetradecanoyl]-alpha-D-glucosamine + H2O = 2-N,3-O-bis[(3R)-3-hydroxytetradecanoyl]-alpha-D-glucosaminyl 1-phosphate + UMP + 2 H(+)</text>
        <dbReference type="Rhea" id="RHEA:25213"/>
        <dbReference type="ChEBI" id="CHEBI:15377"/>
        <dbReference type="ChEBI" id="CHEBI:15378"/>
        <dbReference type="ChEBI" id="CHEBI:57865"/>
        <dbReference type="ChEBI" id="CHEBI:57957"/>
        <dbReference type="ChEBI" id="CHEBI:78847"/>
        <dbReference type="EC" id="3.6.1.54"/>
    </reaction>
</comment>
<keyword evidence="6 10" id="KW-0378">Hydrolase</keyword>
<dbReference type="GO" id="GO:0009245">
    <property type="term" value="P:lipid A biosynthetic process"/>
    <property type="evidence" value="ECO:0007669"/>
    <property type="project" value="UniProtKB-UniRule"/>
</dbReference>
<dbReference type="NCBIfam" id="TIGR01854">
    <property type="entry name" value="lipid_A_lpxH"/>
    <property type="match status" value="1"/>
</dbReference>
<feature type="binding site" evidence="10">
    <location>
        <position position="192"/>
    </location>
    <ligand>
        <name>substrate</name>
    </ligand>
</feature>
<evidence type="ECO:0000256" key="6">
    <source>
        <dbReference type="ARBA" id="ARBA00022801"/>
    </source>
</evidence>
<feature type="binding site" evidence="10">
    <location>
        <position position="103"/>
    </location>
    <ligand>
        <name>Mn(2+)</name>
        <dbReference type="ChEBI" id="CHEBI:29035"/>
        <label>2</label>
    </ligand>
</feature>
<proteinExistence type="inferred from homology"/>
<feature type="binding site" evidence="10">
    <location>
        <position position="139"/>
    </location>
    <ligand>
        <name>Mn(2+)</name>
        <dbReference type="ChEBI" id="CHEBI:29035"/>
        <label>2</label>
    </ligand>
</feature>
<evidence type="ECO:0000313" key="12">
    <source>
        <dbReference type="EMBL" id="STY86747.1"/>
    </source>
</evidence>
<protein>
    <recommendedName>
        <fullName evidence="10">UDP-2,3-diacylglucosamine hydrolase</fullName>
        <ecNumber evidence="10">3.6.1.54</ecNumber>
    </recommendedName>
    <alternativeName>
        <fullName evidence="10">UDP-2,3-diacylglucosamine diphosphatase</fullName>
    </alternativeName>
</protein>
<keyword evidence="4 10" id="KW-0441">Lipid A biosynthesis</keyword>
<dbReference type="InterPro" id="IPR029052">
    <property type="entry name" value="Metallo-depent_PP-like"/>
</dbReference>
<feature type="binding site" evidence="10">
    <location>
        <begin position="103"/>
        <end position="104"/>
    </location>
    <ligand>
        <name>substrate</name>
    </ligand>
</feature>
<dbReference type="UniPathway" id="UPA00359">
    <property type="reaction ID" value="UER00480"/>
</dbReference>
<gene>
    <name evidence="10 12" type="primary">lpxH</name>
    <name evidence="12" type="ORF">NCTC11227_00739</name>
</gene>
<name>A0A378PJZ0_9GAMM</name>
<evidence type="ECO:0000256" key="10">
    <source>
        <dbReference type="HAMAP-Rule" id="MF_00575"/>
    </source>
</evidence>
<feature type="binding site" evidence="10">
    <location>
        <position position="147"/>
    </location>
    <ligand>
        <name>substrate</name>
    </ligand>
</feature>
<feature type="binding site" evidence="10">
    <location>
        <position position="24"/>
    </location>
    <ligand>
        <name>Mn(2+)</name>
        <dbReference type="ChEBI" id="CHEBI:29035"/>
        <label>1</label>
    </ligand>
</feature>
<evidence type="ECO:0000313" key="13">
    <source>
        <dbReference type="Proteomes" id="UP000255102"/>
    </source>
</evidence>
<feature type="domain" description="Calcineurin-like phosphoesterase" evidence="11">
    <location>
        <begin position="16"/>
        <end position="222"/>
    </location>
</feature>
<evidence type="ECO:0000256" key="8">
    <source>
        <dbReference type="ARBA" id="ARBA00023136"/>
    </source>
</evidence>
<evidence type="ECO:0000256" key="4">
    <source>
        <dbReference type="ARBA" id="ARBA00022556"/>
    </source>
</evidence>
<feature type="binding site" evidence="10">
    <location>
        <position position="185"/>
    </location>
    <ligand>
        <name>substrate</name>
    </ligand>
</feature>
<dbReference type="Proteomes" id="UP000255102">
    <property type="component" value="Unassembled WGS sequence"/>
</dbReference>
<reference evidence="12 13" key="1">
    <citation type="submission" date="2018-06" db="EMBL/GenBank/DDBJ databases">
        <authorList>
            <consortium name="Pathogen Informatics"/>
            <person name="Doyle S."/>
        </authorList>
    </citation>
    <scope>NUCLEOTIDE SEQUENCE [LARGE SCALE GENOMIC DNA]</scope>
    <source>
        <strain evidence="12 13">NCTC11227</strain>
    </source>
</reference>
<feature type="binding site" evidence="10">
    <location>
        <position position="22"/>
    </location>
    <ligand>
        <name>Mn(2+)</name>
        <dbReference type="ChEBI" id="CHEBI:29035"/>
        <label>1</label>
    </ligand>
</feature>
<dbReference type="PANTHER" id="PTHR34990:SF1">
    <property type="entry name" value="UDP-2,3-DIACYLGLUCOSAMINE HYDROLASE"/>
    <property type="match status" value="1"/>
</dbReference>
<dbReference type="AlphaFoldDB" id="A0A378PJZ0"/>
<feature type="binding site" evidence="10">
    <location>
        <position position="220"/>
    </location>
    <ligand>
        <name>Mn(2+)</name>
        <dbReference type="ChEBI" id="CHEBI:29035"/>
        <label>1</label>
    </ligand>
</feature>
<evidence type="ECO:0000256" key="1">
    <source>
        <dbReference type="ARBA" id="ARBA00022475"/>
    </source>
</evidence>
<dbReference type="Gene3D" id="3.60.21.10">
    <property type="match status" value="1"/>
</dbReference>
<evidence type="ECO:0000256" key="7">
    <source>
        <dbReference type="ARBA" id="ARBA00023098"/>
    </source>
</evidence>
<accession>A0A378PJZ0</accession>
<comment type="function">
    <text evidence="10">Hydrolyzes the pyrophosphate bond of UDP-2,3-diacylglucosamine to yield 2,3-diacylglucosamine 1-phosphate (lipid X) and UMP by catalyzing the attack of water at the alpha-P atom. Involved in the biosynthesis of lipid A, a phosphorylated glycolipid that anchors the lipopolysaccharide to the outer membrane of the cell.</text>
</comment>
<dbReference type="GO" id="GO:0019897">
    <property type="term" value="C:extrinsic component of plasma membrane"/>
    <property type="evidence" value="ECO:0007669"/>
    <property type="project" value="UniProtKB-UniRule"/>
</dbReference>
<dbReference type="InterPro" id="IPR004843">
    <property type="entry name" value="Calcineurin-like_PHP"/>
</dbReference>
<evidence type="ECO:0000256" key="2">
    <source>
        <dbReference type="ARBA" id="ARBA00022516"/>
    </source>
</evidence>
<feature type="binding site" evidence="10">
    <location>
        <position position="57"/>
    </location>
    <ligand>
        <name>Mn(2+)</name>
        <dbReference type="ChEBI" id="CHEBI:29035"/>
        <label>1</label>
    </ligand>
</feature>
<feature type="binding site" evidence="10">
    <location>
        <position position="57"/>
    </location>
    <ligand>
        <name>Mn(2+)</name>
        <dbReference type="ChEBI" id="CHEBI:29035"/>
        <label>2</label>
    </ligand>
</feature>
<dbReference type="EC" id="3.6.1.54" evidence="10"/>
<dbReference type="HAMAP" id="MF_00575">
    <property type="entry name" value="LpxH"/>
    <property type="match status" value="1"/>
</dbReference>
<dbReference type="CDD" id="cd07398">
    <property type="entry name" value="MPP_YbbF-LpxH"/>
    <property type="match status" value="1"/>
</dbReference>
<keyword evidence="5 10" id="KW-0479">Metal-binding</keyword>
<dbReference type="InterPro" id="IPR010138">
    <property type="entry name" value="UDP-diacylglucosamine_Hdrlase"/>
</dbReference>
<dbReference type="SUPFAM" id="SSF56300">
    <property type="entry name" value="Metallo-dependent phosphatases"/>
    <property type="match status" value="1"/>
</dbReference>
<dbReference type="GO" id="GO:0005737">
    <property type="term" value="C:cytoplasm"/>
    <property type="evidence" value="ECO:0007669"/>
    <property type="project" value="InterPro"/>
</dbReference>
<comment type="pathway">
    <text evidence="10">Glycolipid biosynthesis; lipid IV(A) biosynthesis; lipid IV(A) from (3R)-3-hydroxytetradecanoyl-[acyl-carrier-protein] and UDP-N-acetyl-alpha-D-glucosamine: step 4/6.</text>
</comment>
<keyword evidence="9 10" id="KW-0464">Manganese</keyword>
<sequence>MQDFNHLLTTKPHDIRMVFVSDLHLSADTAMLNQAFLALLQDLMALPNLQTLYILGDWLDSWIGDDDYLSLSDAQKSAHWLTPIIHQLKKLSDKTTIYIMHGNRDFMIRQGLCDFLGGTLIKEPYFLTLSNASKLRLEHGDRLCTDDKAYQRYRKIIQNPVISWLILKQPLAKRRQLAQNIKQKSQNDKSQKTAVIMDVNDNATHNALATCDILMHGHTHRPAVHNIDGKKRVVLGDWRLNSNQVTAVIGAVLDDGEMGLWEFRHPVRCQNHLVFTFQKSDLMVLS</sequence>
<comment type="similarity">
    <text evidence="10">Belongs to the LpxH family.</text>
</comment>
<dbReference type="PANTHER" id="PTHR34990">
    <property type="entry name" value="UDP-2,3-DIACYLGLUCOSAMINE HYDROLASE-RELATED"/>
    <property type="match status" value="1"/>
</dbReference>
<dbReference type="GO" id="GO:0030145">
    <property type="term" value="F:manganese ion binding"/>
    <property type="evidence" value="ECO:0007669"/>
    <property type="project" value="UniProtKB-UniRule"/>
</dbReference>
<comment type="cofactor">
    <cofactor evidence="10">
        <name>Mn(2+)</name>
        <dbReference type="ChEBI" id="CHEBI:29035"/>
    </cofactor>
    <text evidence="10">Binds 2 Mn(2+) ions per subunit in a binuclear metal center.</text>
</comment>